<evidence type="ECO:0000256" key="7">
    <source>
        <dbReference type="SAM" id="Phobius"/>
    </source>
</evidence>
<evidence type="ECO:0000313" key="9">
    <source>
        <dbReference type="EMBL" id="MFC7461592.1"/>
    </source>
</evidence>
<dbReference type="Pfam" id="PF00535">
    <property type="entry name" value="Glycos_transf_2"/>
    <property type="match status" value="1"/>
</dbReference>
<sequence>MNRISIVIPCFNEAQALDQLFDRLDQALAAVEGATFEIVCVNDGSRDNTLTRLLEWQQLRSDLVVVDLSRNFGKESALSAGIAAASGDAVVPMDADLQDPPELLAQLVDLWRQGFEVVVARRADRSSDSWLKRVTAGAFYRAHNAMSDIQIPNNVGDFRLMDRAVVDVLNALPESRRFMKGLFAWVGFRTAAVDYVRESRVAGTSSFNGWRLWNLAVEGITGFSITPLRIWTYLGLAVAAVSLAWGTWILVRTLIFGQDIPGYASLFVAVTFLGGLQLIGIGIVGEYVGRTYIESKRRPPFVVRRVYRASASTAD</sequence>
<evidence type="ECO:0000256" key="3">
    <source>
        <dbReference type="ARBA" id="ARBA00022679"/>
    </source>
</evidence>
<protein>
    <submittedName>
        <fullName evidence="9">Glycosyltransferase family 2 protein</fullName>
        <ecNumber evidence="9">2.4.-.-</ecNumber>
    </submittedName>
</protein>
<keyword evidence="6 7" id="KW-0472">Membrane</keyword>
<proteinExistence type="predicted"/>
<dbReference type="InterPro" id="IPR001173">
    <property type="entry name" value="Glyco_trans_2-like"/>
</dbReference>
<dbReference type="InterPro" id="IPR029044">
    <property type="entry name" value="Nucleotide-diphossugar_trans"/>
</dbReference>
<dbReference type="Gene3D" id="3.90.550.10">
    <property type="entry name" value="Spore Coat Polysaccharide Biosynthesis Protein SpsA, Chain A"/>
    <property type="match status" value="1"/>
</dbReference>
<evidence type="ECO:0000313" key="10">
    <source>
        <dbReference type="Proteomes" id="UP001596457"/>
    </source>
</evidence>
<keyword evidence="2 9" id="KW-0328">Glycosyltransferase</keyword>
<dbReference type="GO" id="GO:0016757">
    <property type="term" value="F:glycosyltransferase activity"/>
    <property type="evidence" value="ECO:0007669"/>
    <property type="project" value="UniProtKB-KW"/>
</dbReference>
<dbReference type="EMBL" id="JBHTBZ010000041">
    <property type="protein sequence ID" value="MFC7461592.1"/>
    <property type="molecule type" value="Genomic_DNA"/>
</dbReference>
<gene>
    <name evidence="9" type="ORF">ACFQU0_14255</name>
</gene>
<feature type="transmembrane region" description="Helical" evidence="7">
    <location>
        <begin position="230"/>
        <end position="251"/>
    </location>
</feature>
<dbReference type="PANTHER" id="PTHR48090:SF1">
    <property type="entry name" value="PROPHAGE BACTOPRENOL GLUCOSYL TRANSFERASE HOMOLOG"/>
    <property type="match status" value="1"/>
</dbReference>
<dbReference type="CDD" id="cd04187">
    <property type="entry name" value="DPM1_like_bac"/>
    <property type="match status" value="1"/>
</dbReference>
<comment type="subcellular location">
    <subcellularLocation>
        <location evidence="1">Membrane</location>
        <topology evidence="1">Multi-pass membrane protein</topology>
    </subcellularLocation>
</comment>
<dbReference type="InterPro" id="IPR050256">
    <property type="entry name" value="Glycosyltransferase_2"/>
</dbReference>
<comment type="caution">
    <text evidence="9">The sequence shown here is derived from an EMBL/GenBank/DDBJ whole genome shotgun (WGS) entry which is preliminary data.</text>
</comment>
<evidence type="ECO:0000259" key="8">
    <source>
        <dbReference type="Pfam" id="PF00535"/>
    </source>
</evidence>
<evidence type="ECO:0000256" key="6">
    <source>
        <dbReference type="ARBA" id="ARBA00023136"/>
    </source>
</evidence>
<keyword evidence="10" id="KW-1185">Reference proteome</keyword>
<dbReference type="SUPFAM" id="SSF53448">
    <property type="entry name" value="Nucleotide-diphospho-sugar transferases"/>
    <property type="match status" value="1"/>
</dbReference>
<accession>A0ABW2SDT3</accession>
<dbReference type="RefSeq" id="WP_382201899.1">
    <property type="nucleotide sequence ID" value="NZ_JBHTBZ010000041.1"/>
</dbReference>
<keyword evidence="3 9" id="KW-0808">Transferase</keyword>
<keyword evidence="4 7" id="KW-0812">Transmembrane</keyword>
<evidence type="ECO:0000256" key="4">
    <source>
        <dbReference type="ARBA" id="ARBA00022692"/>
    </source>
</evidence>
<name>A0ABW2SDT3_9BURK</name>
<feature type="domain" description="Glycosyltransferase 2-like" evidence="8">
    <location>
        <begin position="5"/>
        <end position="167"/>
    </location>
</feature>
<evidence type="ECO:0000256" key="2">
    <source>
        <dbReference type="ARBA" id="ARBA00022676"/>
    </source>
</evidence>
<dbReference type="Proteomes" id="UP001596457">
    <property type="component" value="Unassembled WGS sequence"/>
</dbReference>
<organism evidence="9 10">
    <name type="scientific">Hydrogenophaga defluvii</name>
    <dbReference type="NCBI Taxonomy" id="249410"/>
    <lineage>
        <taxon>Bacteria</taxon>
        <taxon>Pseudomonadati</taxon>
        <taxon>Pseudomonadota</taxon>
        <taxon>Betaproteobacteria</taxon>
        <taxon>Burkholderiales</taxon>
        <taxon>Comamonadaceae</taxon>
        <taxon>Hydrogenophaga</taxon>
    </lineage>
</organism>
<reference evidence="10" key="1">
    <citation type="journal article" date="2019" name="Int. J. Syst. Evol. Microbiol.">
        <title>The Global Catalogue of Microorganisms (GCM) 10K type strain sequencing project: providing services to taxonomists for standard genome sequencing and annotation.</title>
        <authorList>
            <consortium name="The Broad Institute Genomics Platform"/>
            <consortium name="The Broad Institute Genome Sequencing Center for Infectious Disease"/>
            <person name="Wu L."/>
            <person name="Ma J."/>
        </authorList>
    </citation>
    <scope>NUCLEOTIDE SEQUENCE [LARGE SCALE GENOMIC DNA]</scope>
    <source>
        <strain evidence="10">CCUG 53903</strain>
    </source>
</reference>
<dbReference type="PANTHER" id="PTHR48090">
    <property type="entry name" value="UNDECAPRENYL-PHOSPHATE 4-DEOXY-4-FORMAMIDO-L-ARABINOSE TRANSFERASE-RELATED"/>
    <property type="match status" value="1"/>
</dbReference>
<keyword evidence="5 7" id="KW-1133">Transmembrane helix</keyword>
<evidence type="ECO:0000256" key="1">
    <source>
        <dbReference type="ARBA" id="ARBA00004141"/>
    </source>
</evidence>
<dbReference type="EC" id="2.4.-.-" evidence="9"/>
<feature type="transmembrane region" description="Helical" evidence="7">
    <location>
        <begin position="263"/>
        <end position="288"/>
    </location>
</feature>
<evidence type="ECO:0000256" key="5">
    <source>
        <dbReference type="ARBA" id="ARBA00022989"/>
    </source>
</evidence>